<evidence type="ECO:0000313" key="4">
    <source>
        <dbReference type="EMBL" id="MFC7750903.1"/>
    </source>
</evidence>
<evidence type="ECO:0000256" key="2">
    <source>
        <dbReference type="SAM" id="SignalP"/>
    </source>
</evidence>
<keyword evidence="2" id="KW-0732">Signal</keyword>
<evidence type="ECO:0000259" key="3">
    <source>
        <dbReference type="PROSITE" id="PS51272"/>
    </source>
</evidence>
<dbReference type="PROSITE" id="PS51272">
    <property type="entry name" value="SLH"/>
    <property type="match status" value="1"/>
</dbReference>
<dbReference type="Proteomes" id="UP001596528">
    <property type="component" value="Unassembled WGS sequence"/>
</dbReference>
<reference evidence="5" key="1">
    <citation type="journal article" date="2019" name="Int. J. Syst. Evol. Microbiol.">
        <title>The Global Catalogue of Microorganisms (GCM) 10K type strain sequencing project: providing services to taxonomists for standard genome sequencing and annotation.</title>
        <authorList>
            <consortium name="The Broad Institute Genomics Platform"/>
            <consortium name="The Broad Institute Genome Sequencing Center for Infectious Disease"/>
            <person name="Wu L."/>
            <person name="Ma J."/>
        </authorList>
    </citation>
    <scope>NUCLEOTIDE SEQUENCE [LARGE SCALE GENOMIC DNA]</scope>
    <source>
        <strain evidence="5">JCM 18657</strain>
    </source>
</reference>
<dbReference type="EMBL" id="JBHTGQ010000031">
    <property type="protein sequence ID" value="MFC7750903.1"/>
    <property type="molecule type" value="Genomic_DNA"/>
</dbReference>
<comment type="caution">
    <text evidence="4">The sequence shown here is derived from an EMBL/GenBank/DDBJ whole genome shotgun (WGS) entry which is preliminary data.</text>
</comment>
<dbReference type="InterPro" id="IPR001119">
    <property type="entry name" value="SLH_dom"/>
</dbReference>
<dbReference type="InterPro" id="IPR035940">
    <property type="entry name" value="CAP_sf"/>
</dbReference>
<proteinExistence type="predicted"/>
<evidence type="ECO:0000256" key="1">
    <source>
        <dbReference type="SAM" id="MobiDB-lite"/>
    </source>
</evidence>
<dbReference type="RefSeq" id="WP_138789285.1">
    <property type="nucleotide sequence ID" value="NZ_JBHTGQ010000031.1"/>
</dbReference>
<gene>
    <name evidence="4" type="ORF">ACFQWB_13330</name>
</gene>
<dbReference type="Pfam" id="PF00395">
    <property type="entry name" value="SLH"/>
    <property type="match status" value="1"/>
</dbReference>
<feature type="domain" description="SLH" evidence="3">
    <location>
        <begin position="489"/>
        <end position="552"/>
    </location>
</feature>
<name>A0ABW2V6L2_9BACL</name>
<accession>A0ABW2V6L2</accession>
<dbReference type="Gene3D" id="3.40.33.10">
    <property type="entry name" value="CAP"/>
    <property type="match status" value="1"/>
</dbReference>
<feature type="chain" id="PRO_5045497102" evidence="2">
    <location>
        <begin position="22"/>
        <end position="671"/>
    </location>
</feature>
<evidence type="ECO:0000313" key="5">
    <source>
        <dbReference type="Proteomes" id="UP001596528"/>
    </source>
</evidence>
<sequence>MRKTYRSIATAVLLGWTLAFGAVVPQAAAAYSTVAENNGFKAIYNDDRTVTVEGTAPGYAGQTIRVQIDDAGIGQKINVYDAHVAADGTFRITTEPLFADAVNVFVKLKDATYFLGVRFSGNLSEKPESRTIVKLAPDDPELASTVGDEGLPVLKAKWDQYKPVYDYSRSLYAEAPLLATPYAPGRLQDQVLKDALHMTKFARYLAGTSEEIALNDALNSSAHHKVVVLEKAYHPANPHRPDRPSDMSSDFYERAEPRIGIKWYENLHFGYKPMDAVVSFMDDRGADNRYSVGHRTAILDPDITGVGFGYTDKYTIMHLSADNSGSWKAKQDYIAWPAAGNFPTLFSNFEMFSVALNPDKYKKIDPEKLRIEVLNKGQATKWLLYDTAQSKSDAGSLYISSSSYAGGEAQLLTFGTPYLRIQAGDEVRVRISGLQDAAGNETSIEYTTRFVDLEPGNSTGNEGQTGGTTGKGTEEQNGGGQSDKPLEDLPIAKFSDIGGHWAREAIAWGVNLGIVQGYDDGTFRPDRPVSEAEFLALFYRPRVDPAMIDTYAGFTGRWDDRLYEFAQLYNVPVLGADDLPARDRPITRARVAEIIAAADGVNFSGDDAIRYLLGKGYAEGKSANTVAGFQGGDTLTRAEALTFSHRLRETIRNVQKRPAVPTPVSELPKLP</sequence>
<organism evidence="4 5">
    <name type="scientific">Paenibacillus thermoaerophilus</name>
    <dbReference type="NCBI Taxonomy" id="1215385"/>
    <lineage>
        <taxon>Bacteria</taxon>
        <taxon>Bacillati</taxon>
        <taxon>Bacillota</taxon>
        <taxon>Bacilli</taxon>
        <taxon>Bacillales</taxon>
        <taxon>Paenibacillaceae</taxon>
        <taxon>Paenibacillus</taxon>
    </lineage>
</organism>
<protein>
    <submittedName>
        <fullName evidence="4">S-layer homology domain-containing protein</fullName>
    </submittedName>
</protein>
<feature type="signal peptide" evidence="2">
    <location>
        <begin position="1"/>
        <end position="21"/>
    </location>
</feature>
<feature type="region of interest" description="Disordered" evidence="1">
    <location>
        <begin position="452"/>
        <end position="487"/>
    </location>
</feature>
<keyword evidence="5" id="KW-1185">Reference proteome</keyword>